<keyword evidence="2" id="KW-1185">Reference proteome</keyword>
<evidence type="ECO:0000313" key="2">
    <source>
        <dbReference type="Proteomes" id="UP000261540"/>
    </source>
</evidence>
<dbReference type="GO" id="GO:0006955">
    <property type="term" value="P:immune response"/>
    <property type="evidence" value="ECO:0007669"/>
    <property type="project" value="InterPro"/>
</dbReference>
<dbReference type="Ensembl" id="ENSPKIT00000018586.1">
    <property type="protein sequence ID" value="ENSPKIP00000037614.1"/>
    <property type="gene ID" value="ENSPKIG00000015625.1"/>
</dbReference>
<dbReference type="InterPro" id="IPR036048">
    <property type="entry name" value="Interleukin_8-like_sf"/>
</dbReference>
<dbReference type="PRINTS" id="PR00436">
    <property type="entry name" value="INTERLEUKIN8"/>
</dbReference>
<dbReference type="Gene3D" id="2.40.50.40">
    <property type="match status" value="1"/>
</dbReference>
<organism evidence="1 2">
    <name type="scientific">Paramormyrops kingsleyae</name>
    <dbReference type="NCBI Taxonomy" id="1676925"/>
    <lineage>
        <taxon>Eukaryota</taxon>
        <taxon>Metazoa</taxon>
        <taxon>Chordata</taxon>
        <taxon>Craniata</taxon>
        <taxon>Vertebrata</taxon>
        <taxon>Euteleostomi</taxon>
        <taxon>Actinopterygii</taxon>
        <taxon>Neopterygii</taxon>
        <taxon>Teleostei</taxon>
        <taxon>Osteoglossocephala</taxon>
        <taxon>Osteoglossomorpha</taxon>
        <taxon>Osteoglossiformes</taxon>
        <taxon>Mormyridae</taxon>
        <taxon>Paramormyrops</taxon>
    </lineage>
</organism>
<dbReference type="Proteomes" id="UP000261540">
    <property type="component" value="Unplaced"/>
</dbReference>
<evidence type="ECO:0000313" key="1">
    <source>
        <dbReference type="Ensembl" id="ENSPKIP00000037614.1"/>
    </source>
</evidence>
<name>A0A3B3T432_9TELE</name>
<reference evidence="1" key="1">
    <citation type="submission" date="2025-08" db="UniProtKB">
        <authorList>
            <consortium name="Ensembl"/>
        </authorList>
    </citation>
    <scope>IDENTIFICATION</scope>
</reference>
<dbReference type="AlphaFoldDB" id="A0A3B3T432"/>
<dbReference type="SUPFAM" id="SSF54117">
    <property type="entry name" value="Interleukin 8-like chemokines"/>
    <property type="match status" value="1"/>
</dbReference>
<protein>
    <recommendedName>
        <fullName evidence="3">Chemokine interleukin-8-like domain-containing protein</fullName>
    </recommendedName>
</protein>
<sequence length="92" mass="10202">MTTRVSSIVLTSLITPLTPLHPTVQSVSSAALYCRCINTRPMVQQKRIRRLEVFPPAPHCSQTEIISGGAHFRFSLQNVQLGKITAKSAERQ</sequence>
<accession>A0A3B3T432</accession>
<evidence type="ECO:0008006" key="3">
    <source>
        <dbReference type="Google" id="ProtNLM"/>
    </source>
</evidence>
<dbReference type="GO" id="GO:0008009">
    <property type="term" value="F:chemokine activity"/>
    <property type="evidence" value="ECO:0007669"/>
    <property type="project" value="InterPro"/>
</dbReference>
<proteinExistence type="predicted"/>
<reference evidence="1" key="2">
    <citation type="submission" date="2025-09" db="UniProtKB">
        <authorList>
            <consortium name="Ensembl"/>
        </authorList>
    </citation>
    <scope>IDENTIFICATION</scope>
</reference>
<dbReference type="GO" id="GO:0005576">
    <property type="term" value="C:extracellular region"/>
    <property type="evidence" value="ECO:0007669"/>
    <property type="project" value="InterPro"/>
</dbReference>